<proteinExistence type="inferred from homology"/>
<evidence type="ECO:0000313" key="4">
    <source>
        <dbReference type="EMBL" id="KAE8658968.1"/>
    </source>
</evidence>
<keyword evidence="2" id="KW-0732">Signal</keyword>
<name>A0A6A2WJ25_HIBSY</name>
<evidence type="ECO:0000313" key="5">
    <source>
        <dbReference type="Proteomes" id="UP000436088"/>
    </source>
</evidence>
<dbReference type="Gene3D" id="3.40.50.200">
    <property type="entry name" value="Peptidase S8/S53 domain"/>
    <property type="match status" value="1"/>
</dbReference>
<protein>
    <submittedName>
        <fullName evidence="4">NADH dehydrogenase</fullName>
    </submittedName>
</protein>
<comment type="caution">
    <text evidence="4">The sequence shown here is derived from an EMBL/GenBank/DDBJ whole genome shotgun (WGS) entry which is preliminary data.</text>
</comment>
<gene>
    <name evidence="4" type="ORF">F3Y22_tig00116965pilonHSYRG00509</name>
</gene>
<dbReference type="GO" id="GO:0006508">
    <property type="term" value="P:proteolysis"/>
    <property type="evidence" value="ECO:0007669"/>
    <property type="project" value="InterPro"/>
</dbReference>
<dbReference type="GO" id="GO:0004252">
    <property type="term" value="F:serine-type endopeptidase activity"/>
    <property type="evidence" value="ECO:0007669"/>
    <property type="project" value="InterPro"/>
</dbReference>
<dbReference type="PANTHER" id="PTHR10795">
    <property type="entry name" value="PROPROTEIN CONVERTASE SUBTILISIN/KEXIN"/>
    <property type="match status" value="1"/>
</dbReference>
<dbReference type="EMBL" id="VEPZ02001739">
    <property type="protein sequence ID" value="KAE8658968.1"/>
    <property type="molecule type" value="Genomic_DNA"/>
</dbReference>
<comment type="similarity">
    <text evidence="1">Belongs to the peptidase S8 family.</text>
</comment>
<feature type="domain" description="Inhibitor I9" evidence="3">
    <location>
        <begin position="7"/>
        <end position="82"/>
    </location>
</feature>
<evidence type="ECO:0000256" key="2">
    <source>
        <dbReference type="ARBA" id="ARBA00022729"/>
    </source>
</evidence>
<organism evidence="4 5">
    <name type="scientific">Hibiscus syriacus</name>
    <name type="common">Rose of Sharon</name>
    <dbReference type="NCBI Taxonomy" id="106335"/>
    <lineage>
        <taxon>Eukaryota</taxon>
        <taxon>Viridiplantae</taxon>
        <taxon>Streptophyta</taxon>
        <taxon>Embryophyta</taxon>
        <taxon>Tracheophyta</taxon>
        <taxon>Spermatophyta</taxon>
        <taxon>Magnoliopsida</taxon>
        <taxon>eudicotyledons</taxon>
        <taxon>Gunneridae</taxon>
        <taxon>Pentapetalae</taxon>
        <taxon>rosids</taxon>
        <taxon>malvids</taxon>
        <taxon>Malvales</taxon>
        <taxon>Malvaceae</taxon>
        <taxon>Malvoideae</taxon>
        <taxon>Hibiscus</taxon>
    </lineage>
</organism>
<dbReference type="FunFam" id="3.30.70.80:FF:000003">
    <property type="entry name" value="Subtilisin-like protease SBT1.9"/>
    <property type="match status" value="1"/>
</dbReference>
<dbReference type="InterPro" id="IPR036852">
    <property type="entry name" value="Peptidase_S8/S53_dom_sf"/>
</dbReference>
<dbReference type="InterPro" id="IPR045051">
    <property type="entry name" value="SBT"/>
</dbReference>
<evidence type="ECO:0000256" key="1">
    <source>
        <dbReference type="ARBA" id="ARBA00011073"/>
    </source>
</evidence>
<accession>A0A6A2WJ25</accession>
<dbReference type="AlphaFoldDB" id="A0A6A2WJ25"/>
<dbReference type="Pfam" id="PF05922">
    <property type="entry name" value="Inhibitor_I9"/>
    <property type="match status" value="1"/>
</dbReference>
<dbReference type="SUPFAM" id="SSF52743">
    <property type="entry name" value="Subtilisin-like"/>
    <property type="match status" value="1"/>
</dbReference>
<dbReference type="Gene3D" id="3.30.70.80">
    <property type="entry name" value="Peptidase S8 propeptide/proteinase inhibitor I9"/>
    <property type="match status" value="1"/>
</dbReference>
<reference evidence="4" key="1">
    <citation type="submission" date="2019-09" db="EMBL/GenBank/DDBJ databases">
        <title>Draft genome information of white flower Hibiscus syriacus.</title>
        <authorList>
            <person name="Kim Y.-M."/>
        </authorList>
    </citation>
    <scope>NUCLEOTIDE SEQUENCE [LARGE SCALE GENOMIC DNA]</scope>
    <source>
        <strain evidence="4">YM2019G1</strain>
    </source>
</reference>
<keyword evidence="5" id="KW-1185">Reference proteome</keyword>
<dbReference type="InterPro" id="IPR010259">
    <property type="entry name" value="S8pro/Inhibitor_I9"/>
</dbReference>
<dbReference type="Proteomes" id="UP000436088">
    <property type="component" value="Unassembled WGS sequence"/>
</dbReference>
<sequence length="196" mass="22205">MERSKRTYIVHMDKSSMPHDFTHHSLWYDSSLKSVSKSAPMLYTYENVIHGYSTRLTVEEAELLRKQHGILFVIPEVRYELHRTRTPEFLGLTQHSARFPISASMSDVIVGVLDTGVWPELKIFDIPSLVRCLHGGKAVELKSPRDDEGHGTHTATTAAGSVVPDANFLGSHGQSYHRWSRYSVDVDLWWTIGVLS</sequence>
<evidence type="ECO:0000259" key="3">
    <source>
        <dbReference type="Pfam" id="PF05922"/>
    </source>
</evidence>
<dbReference type="InterPro" id="IPR037045">
    <property type="entry name" value="S8pro/Inhibitor_I9_sf"/>
</dbReference>